<dbReference type="Proteomes" id="UP001596111">
    <property type="component" value="Unassembled WGS sequence"/>
</dbReference>
<organism evidence="1 2">
    <name type="scientific">Rhodanobacter terrae</name>
    <dbReference type="NCBI Taxonomy" id="418647"/>
    <lineage>
        <taxon>Bacteria</taxon>
        <taxon>Pseudomonadati</taxon>
        <taxon>Pseudomonadota</taxon>
        <taxon>Gammaproteobacteria</taxon>
        <taxon>Lysobacterales</taxon>
        <taxon>Rhodanobacteraceae</taxon>
        <taxon>Rhodanobacter</taxon>
    </lineage>
</organism>
<dbReference type="EMBL" id="JBHSNG010000002">
    <property type="protein sequence ID" value="MFC5580100.1"/>
    <property type="molecule type" value="Genomic_DNA"/>
</dbReference>
<proteinExistence type="predicted"/>
<evidence type="ECO:0000313" key="1">
    <source>
        <dbReference type="EMBL" id="MFC5580100.1"/>
    </source>
</evidence>
<keyword evidence="2" id="KW-1185">Reference proteome</keyword>
<accession>A0ABW0SV34</accession>
<evidence type="ECO:0000313" key="2">
    <source>
        <dbReference type="Proteomes" id="UP001596111"/>
    </source>
</evidence>
<protein>
    <recommendedName>
        <fullName evidence="3">DUF1579 domain-containing protein</fullName>
    </recommendedName>
</protein>
<sequence>MSPRPALAHETHSGFVSALLSAKANPELGDAASLYDWLIGSWDVRVVDYAEDGSLVESRGEWHFAWVLDGRAIQDVWIDPPRPQRKPDMSRKNNRYGTALRSFDPNDRTWKVIWINPVTGAHEEFVAQRIGKGIVQAGRDAQGNPMRWVLTDIRTDSFRWYGERSHDHGHRWTLEAEFFARRL</sequence>
<name>A0ABW0SV34_9GAMM</name>
<dbReference type="RefSeq" id="WP_377324277.1">
    <property type="nucleotide sequence ID" value="NZ_JBHSNG010000002.1"/>
</dbReference>
<comment type="caution">
    <text evidence="1">The sequence shown here is derived from an EMBL/GenBank/DDBJ whole genome shotgun (WGS) entry which is preliminary data.</text>
</comment>
<gene>
    <name evidence="1" type="ORF">ACFPPB_03055</name>
</gene>
<evidence type="ECO:0008006" key="3">
    <source>
        <dbReference type="Google" id="ProtNLM"/>
    </source>
</evidence>
<reference evidence="2" key="1">
    <citation type="journal article" date="2019" name="Int. J. Syst. Evol. Microbiol.">
        <title>The Global Catalogue of Microorganisms (GCM) 10K type strain sequencing project: providing services to taxonomists for standard genome sequencing and annotation.</title>
        <authorList>
            <consortium name="The Broad Institute Genomics Platform"/>
            <consortium name="The Broad Institute Genome Sequencing Center for Infectious Disease"/>
            <person name="Wu L."/>
            <person name="Ma J."/>
        </authorList>
    </citation>
    <scope>NUCLEOTIDE SEQUENCE [LARGE SCALE GENOMIC DNA]</scope>
    <source>
        <strain evidence="2">CGMCC 1.13587</strain>
    </source>
</reference>